<dbReference type="SUPFAM" id="SSF52279">
    <property type="entry name" value="Beta-D-glucan exohydrolase, C-terminal domain"/>
    <property type="match status" value="1"/>
</dbReference>
<evidence type="ECO:0000256" key="3">
    <source>
        <dbReference type="ARBA" id="ARBA00012744"/>
    </source>
</evidence>
<dbReference type="RefSeq" id="WP_119985841.1">
    <property type="nucleotide sequence ID" value="NZ_CP032489.1"/>
</dbReference>
<dbReference type="KEGG" id="ark:D6B99_05385"/>
<dbReference type="Gene3D" id="2.60.40.10">
    <property type="entry name" value="Immunoglobulins"/>
    <property type="match status" value="1"/>
</dbReference>
<dbReference type="SMART" id="SM01217">
    <property type="entry name" value="Fn3_like"/>
    <property type="match status" value="1"/>
</dbReference>
<dbReference type="OrthoDB" id="721009at2"/>
<dbReference type="Pfam" id="PF01915">
    <property type="entry name" value="Glyco_hydro_3_C"/>
    <property type="match status" value="1"/>
</dbReference>
<keyword evidence="4 7" id="KW-0732">Signal</keyword>
<protein>
    <recommendedName>
        <fullName evidence="3">beta-glucosidase</fullName>
        <ecNumber evidence="3">3.2.1.21</ecNumber>
    </recommendedName>
</protein>
<feature type="domain" description="Fibronectin type III-like" evidence="8">
    <location>
        <begin position="674"/>
        <end position="743"/>
    </location>
</feature>
<evidence type="ECO:0000259" key="8">
    <source>
        <dbReference type="SMART" id="SM01217"/>
    </source>
</evidence>
<dbReference type="FunFam" id="3.20.20.300:FF:000007">
    <property type="entry name" value="Lysosomal beta glucosidase"/>
    <property type="match status" value="1"/>
</dbReference>
<dbReference type="GO" id="GO:0008422">
    <property type="term" value="F:beta-glucosidase activity"/>
    <property type="evidence" value="ECO:0007669"/>
    <property type="project" value="UniProtKB-EC"/>
</dbReference>
<comment type="catalytic activity">
    <reaction evidence="1">
        <text>Hydrolysis of terminal, non-reducing beta-D-glucosyl residues with release of beta-D-glucose.</text>
        <dbReference type="EC" id="3.2.1.21"/>
    </reaction>
</comment>
<reference evidence="9 10" key="1">
    <citation type="submission" date="2018-09" db="EMBL/GenBank/DDBJ databases">
        <title>Arachidicoccus sp. nov., a bacterium isolated from soil.</title>
        <authorList>
            <person name="Weon H.-Y."/>
            <person name="Kwon S.-W."/>
            <person name="Lee S.A."/>
        </authorList>
    </citation>
    <scope>NUCLEOTIDE SEQUENCE [LARGE SCALE GENOMIC DNA]</scope>
    <source>
        <strain evidence="9 10">KIS59-12</strain>
    </source>
</reference>
<dbReference type="AlphaFoldDB" id="A0A386HP64"/>
<feature type="signal peptide" evidence="7">
    <location>
        <begin position="1"/>
        <end position="21"/>
    </location>
</feature>
<dbReference type="InterPro" id="IPR036962">
    <property type="entry name" value="Glyco_hydro_3_N_sf"/>
</dbReference>
<evidence type="ECO:0000256" key="1">
    <source>
        <dbReference type="ARBA" id="ARBA00000448"/>
    </source>
</evidence>
<keyword evidence="5" id="KW-0378">Hydrolase</keyword>
<dbReference type="Pfam" id="PF14310">
    <property type="entry name" value="Fn3-like"/>
    <property type="match status" value="1"/>
</dbReference>
<dbReference type="Gene3D" id="3.20.20.300">
    <property type="entry name" value="Glycoside hydrolase, family 3, N-terminal domain"/>
    <property type="match status" value="1"/>
</dbReference>
<accession>A0A386HP64</accession>
<proteinExistence type="inferred from homology"/>
<keyword evidence="6" id="KW-0326">Glycosidase</keyword>
<dbReference type="PRINTS" id="PR00133">
    <property type="entry name" value="GLHYDRLASE3"/>
</dbReference>
<dbReference type="InterPro" id="IPR017853">
    <property type="entry name" value="GH"/>
</dbReference>
<dbReference type="SUPFAM" id="SSF51445">
    <property type="entry name" value="(Trans)glycosidases"/>
    <property type="match status" value="1"/>
</dbReference>
<dbReference type="EMBL" id="CP032489">
    <property type="protein sequence ID" value="AYD47094.1"/>
    <property type="molecule type" value="Genomic_DNA"/>
</dbReference>
<evidence type="ECO:0000256" key="5">
    <source>
        <dbReference type="ARBA" id="ARBA00022801"/>
    </source>
</evidence>
<comment type="similarity">
    <text evidence="2">Belongs to the glycosyl hydrolase 3 family.</text>
</comment>
<evidence type="ECO:0000256" key="7">
    <source>
        <dbReference type="SAM" id="SignalP"/>
    </source>
</evidence>
<dbReference type="InterPro" id="IPR036881">
    <property type="entry name" value="Glyco_hydro_3_C_sf"/>
</dbReference>
<keyword evidence="10" id="KW-1185">Reference proteome</keyword>
<sequence>MKNRTIFILLMTMLISVVGNAQNKDVEAYRFVDHLLKKMSLKEKVGQMTQISIEAFLKTDEKGNVINPHELDLNKLAVAIKEYKVGSILNVGGTAQTRENWQHLITQIQEMALSQHLKIPMLYGIDAIHGNGYTLGSILFPQEIALAASFNPLLAKEASQVSAYETRASFIPWVFSPVLGIGRQPLWPRVWETFGEDPLVVSEMGTAMIDGFQGNDMANKYNVAACMKHYMGYSMPLSGHDRTPAWIPERELREYFLPPFKAAVDAGALTVMINSAELNGVPVHADKHVVTDILKGELGFKGFAVSDWQDIQYLYLRHHVAVDDKDAVRIAINAGIDMSMVPLDYTFSQDLLTLVKEGKVSMNRINDAVRRILYVKYKLGLFQQPLGNAGDYPLFGGKQHQELNYSIASECITLLKNNAHILPLKRGVKILVTGPCANTMRSLDGGWSRLWQGTNSDETEKDKHTILEAMQQTFGHENITYAPGVTFDKEEDISDAVAKAKDADVIVLCVGESSYTENPGNINDLTISAPQIALAKALSKTGKPIVMVLTEGRPRVVSAIEPFTSAVLDAFYLGNQGGDIIANTLIGKINPSGKMPYTYPRYTNSLMNYYRKYTEDTTFDTAAGYHPQWEFGYGLSYTTFKYSNLQLNSDKLASNKPIKVSVDVSNTGDREGKESVLMYVSDLVASITPEVKRLRGFEKIDLKPGETQTIHFIITKDKLSFINNDLKRVTEPGKFIVRIADLKAEFSY</sequence>
<name>A0A386HP64_9BACT</name>
<organism evidence="9 10">
    <name type="scientific">Arachidicoccus soli</name>
    <dbReference type="NCBI Taxonomy" id="2341117"/>
    <lineage>
        <taxon>Bacteria</taxon>
        <taxon>Pseudomonadati</taxon>
        <taxon>Bacteroidota</taxon>
        <taxon>Chitinophagia</taxon>
        <taxon>Chitinophagales</taxon>
        <taxon>Chitinophagaceae</taxon>
        <taxon>Arachidicoccus</taxon>
    </lineage>
</organism>
<gene>
    <name evidence="9" type="ORF">D6B99_05385</name>
</gene>
<dbReference type="InterPro" id="IPR026891">
    <property type="entry name" value="Fn3-like"/>
</dbReference>
<evidence type="ECO:0000313" key="9">
    <source>
        <dbReference type="EMBL" id="AYD47094.1"/>
    </source>
</evidence>
<evidence type="ECO:0000256" key="2">
    <source>
        <dbReference type="ARBA" id="ARBA00005336"/>
    </source>
</evidence>
<evidence type="ECO:0000313" key="10">
    <source>
        <dbReference type="Proteomes" id="UP000266118"/>
    </source>
</evidence>
<dbReference type="FunFam" id="2.60.40.10:FF:000495">
    <property type="entry name" value="Periplasmic beta-glucosidase"/>
    <property type="match status" value="1"/>
</dbReference>
<dbReference type="InterPro" id="IPR002772">
    <property type="entry name" value="Glyco_hydro_3_C"/>
</dbReference>
<dbReference type="Pfam" id="PF00933">
    <property type="entry name" value="Glyco_hydro_3"/>
    <property type="match status" value="1"/>
</dbReference>
<dbReference type="Gene3D" id="3.40.50.1700">
    <property type="entry name" value="Glycoside hydrolase family 3 C-terminal domain"/>
    <property type="match status" value="1"/>
</dbReference>
<dbReference type="InterPro" id="IPR051915">
    <property type="entry name" value="Cellulose_Degrad_GH3"/>
</dbReference>
<evidence type="ECO:0000256" key="6">
    <source>
        <dbReference type="ARBA" id="ARBA00023295"/>
    </source>
</evidence>
<feature type="chain" id="PRO_5017380633" description="beta-glucosidase" evidence="7">
    <location>
        <begin position="22"/>
        <end position="748"/>
    </location>
</feature>
<dbReference type="GO" id="GO:0009251">
    <property type="term" value="P:glucan catabolic process"/>
    <property type="evidence" value="ECO:0007669"/>
    <property type="project" value="TreeGrafter"/>
</dbReference>
<evidence type="ECO:0000256" key="4">
    <source>
        <dbReference type="ARBA" id="ARBA00022729"/>
    </source>
</evidence>
<dbReference type="InterPro" id="IPR013783">
    <property type="entry name" value="Ig-like_fold"/>
</dbReference>
<dbReference type="PANTHER" id="PTHR30620:SF16">
    <property type="entry name" value="LYSOSOMAL BETA GLUCOSIDASE"/>
    <property type="match status" value="1"/>
</dbReference>
<dbReference type="PANTHER" id="PTHR30620">
    <property type="entry name" value="PERIPLASMIC BETA-GLUCOSIDASE-RELATED"/>
    <property type="match status" value="1"/>
</dbReference>
<dbReference type="InterPro" id="IPR001764">
    <property type="entry name" value="Glyco_hydro_3_N"/>
</dbReference>
<dbReference type="EC" id="3.2.1.21" evidence="3"/>
<dbReference type="Proteomes" id="UP000266118">
    <property type="component" value="Chromosome"/>
</dbReference>